<feature type="non-terminal residue" evidence="2">
    <location>
        <position position="81"/>
    </location>
</feature>
<dbReference type="Proteomes" id="UP001321473">
    <property type="component" value="Unassembled WGS sequence"/>
</dbReference>
<evidence type="ECO:0000313" key="2">
    <source>
        <dbReference type="EMBL" id="KAK8776515.1"/>
    </source>
</evidence>
<accession>A0AAQ4EP74</accession>
<dbReference type="EMBL" id="JARKHS020012857">
    <property type="protein sequence ID" value="KAK8776515.1"/>
    <property type="molecule type" value="Genomic_DNA"/>
</dbReference>
<reference evidence="2 3" key="1">
    <citation type="journal article" date="2023" name="Arcadia Sci">
        <title>De novo assembly of a long-read Amblyomma americanum tick genome.</title>
        <authorList>
            <person name="Chou S."/>
            <person name="Poskanzer K.E."/>
            <person name="Rollins M."/>
            <person name="Thuy-Boun P.S."/>
        </authorList>
    </citation>
    <scope>NUCLEOTIDE SEQUENCE [LARGE SCALE GENOMIC DNA]</scope>
    <source>
        <strain evidence="2">F_SG_1</strain>
        <tissue evidence="2">Salivary glands</tissue>
    </source>
</reference>
<dbReference type="AlphaFoldDB" id="A0AAQ4EP74"/>
<feature type="compositionally biased region" description="Polar residues" evidence="1">
    <location>
        <begin position="32"/>
        <end position="48"/>
    </location>
</feature>
<evidence type="ECO:0000313" key="3">
    <source>
        <dbReference type="Proteomes" id="UP001321473"/>
    </source>
</evidence>
<name>A0AAQ4EP74_AMBAM</name>
<feature type="compositionally biased region" description="Polar residues" evidence="1">
    <location>
        <begin position="1"/>
        <end position="11"/>
    </location>
</feature>
<gene>
    <name evidence="2" type="ORF">V5799_030138</name>
</gene>
<keyword evidence="3" id="KW-1185">Reference proteome</keyword>
<comment type="caution">
    <text evidence="2">The sequence shown here is derived from an EMBL/GenBank/DDBJ whole genome shotgun (WGS) entry which is preliminary data.</text>
</comment>
<proteinExistence type="predicted"/>
<evidence type="ECO:0000256" key="1">
    <source>
        <dbReference type="SAM" id="MobiDB-lite"/>
    </source>
</evidence>
<protein>
    <submittedName>
        <fullName evidence="2">Uncharacterized protein</fullName>
    </submittedName>
</protein>
<organism evidence="2 3">
    <name type="scientific">Amblyomma americanum</name>
    <name type="common">Lone star tick</name>
    <dbReference type="NCBI Taxonomy" id="6943"/>
    <lineage>
        <taxon>Eukaryota</taxon>
        <taxon>Metazoa</taxon>
        <taxon>Ecdysozoa</taxon>
        <taxon>Arthropoda</taxon>
        <taxon>Chelicerata</taxon>
        <taxon>Arachnida</taxon>
        <taxon>Acari</taxon>
        <taxon>Parasitiformes</taxon>
        <taxon>Ixodida</taxon>
        <taxon>Ixodoidea</taxon>
        <taxon>Ixodidae</taxon>
        <taxon>Amblyomminae</taxon>
        <taxon>Amblyomma</taxon>
    </lineage>
</organism>
<sequence>MYRSNCTATSRSVKEPVDAPQAGAAEMPTPVTAASTSGTTLPNNVASTSKEGGEEESKQPAKMSAKDFIFGKLIGEGSFSM</sequence>
<feature type="region of interest" description="Disordered" evidence="1">
    <location>
        <begin position="1"/>
        <end position="63"/>
    </location>
</feature>